<evidence type="ECO:0000313" key="1">
    <source>
        <dbReference type="EMBL" id="KAL3834292.1"/>
    </source>
</evidence>
<evidence type="ECO:0000313" key="2">
    <source>
        <dbReference type="Proteomes" id="UP001634393"/>
    </source>
</evidence>
<keyword evidence="2" id="KW-1185">Reference proteome</keyword>
<dbReference type="EMBL" id="JBJXBP010000004">
    <property type="protein sequence ID" value="KAL3834292.1"/>
    <property type="molecule type" value="Genomic_DNA"/>
</dbReference>
<gene>
    <name evidence="1" type="ORF">ACJIZ3_009028</name>
</gene>
<proteinExistence type="predicted"/>
<accession>A0ABD3TD99</accession>
<comment type="caution">
    <text evidence="1">The sequence shown here is derived from an EMBL/GenBank/DDBJ whole genome shotgun (WGS) entry which is preliminary data.</text>
</comment>
<sequence>MRSKYYYSTPKVSSEFFPNLIRTFLKLIECMCVRSPEETVAALLFCATEMVANFTRLFNLVVSSSSFSLYLRWIV</sequence>
<protein>
    <submittedName>
        <fullName evidence="1">Uncharacterized protein</fullName>
    </submittedName>
</protein>
<dbReference type="Proteomes" id="UP001634393">
    <property type="component" value="Unassembled WGS sequence"/>
</dbReference>
<organism evidence="1 2">
    <name type="scientific">Penstemon smallii</name>
    <dbReference type="NCBI Taxonomy" id="265156"/>
    <lineage>
        <taxon>Eukaryota</taxon>
        <taxon>Viridiplantae</taxon>
        <taxon>Streptophyta</taxon>
        <taxon>Embryophyta</taxon>
        <taxon>Tracheophyta</taxon>
        <taxon>Spermatophyta</taxon>
        <taxon>Magnoliopsida</taxon>
        <taxon>eudicotyledons</taxon>
        <taxon>Gunneridae</taxon>
        <taxon>Pentapetalae</taxon>
        <taxon>asterids</taxon>
        <taxon>lamiids</taxon>
        <taxon>Lamiales</taxon>
        <taxon>Plantaginaceae</taxon>
        <taxon>Cheloneae</taxon>
        <taxon>Penstemon</taxon>
    </lineage>
</organism>
<name>A0ABD3TD99_9LAMI</name>
<reference evidence="1 2" key="1">
    <citation type="submission" date="2024-12" db="EMBL/GenBank/DDBJ databases">
        <title>The unique morphological basis and parallel evolutionary history of personate flowers in Penstemon.</title>
        <authorList>
            <person name="Depatie T.H."/>
            <person name="Wessinger C.A."/>
        </authorList>
    </citation>
    <scope>NUCLEOTIDE SEQUENCE [LARGE SCALE GENOMIC DNA]</scope>
    <source>
        <strain evidence="1">WTNN_2</strain>
        <tissue evidence="1">Leaf</tissue>
    </source>
</reference>
<dbReference type="AlphaFoldDB" id="A0ABD3TD99"/>